<feature type="non-terminal residue" evidence="9">
    <location>
        <position position="199"/>
    </location>
</feature>
<feature type="coiled-coil region" evidence="7">
    <location>
        <begin position="21"/>
        <end position="77"/>
    </location>
</feature>
<keyword evidence="2" id="KW-0970">Cilium biogenesis/degradation</keyword>
<keyword evidence="10" id="KW-1185">Reference proteome</keyword>
<evidence type="ECO:0000313" key="10">
    <source>
        <dbReference type="Proteomes" id="UP000265618"/>
    </source>
</evidence>
<dbReference type="EMBL" id="BDIP01003747">
    <property type="protein sequence ID" value="GIQ88078.1"/>
    <property type="molecule type" value="Genomic_DNA"/>
</dbReference>
<dbReference type="GO" id="GO:0005930">
    <property type="term" value="C:axoneme"/>
    <property type="evidence" value="ECO:0007669"/>
    <property type="project" value="TreeGrafter"/>
</dbReference>
<gene>
    <name evidence="9" type="ORF">KIPB_010248</name>
</gene>
<dbReference type="PANTHER" id="PTHR15654:SF2">
    <property type="entry name" value="COILED-COIL DOMAIN-CONTAINING PROTEIN 113"/>
    <property type="match status" value="1"/>
</dbReference>
<dbReference type="AlphaFoldDB" id="A0A9K3GM77"/>
<comment type="caution">
    <text evidence="9">The sequence shown here is derived from an EMBL/GenBank/DDBJ whole genome shotgun (WGS) entry which is preliminary data.</text>
</comment>
<dbReference type="GO" id="GO:0060271">
    <property type="term" value="P:cilium assembly"/>
    <property type="evidence" value="ECO:0007669"/>
    <property type="project" value="TreeGrafter"/>
</dbReference>
<proteinExistence type="inferred from homology"/>
<evidence type="ECO:0000256" key="2">
    <source>
        <dbReference type="ARBA" id="ARBA00022794"/>
    </source>
</evidence>
<comment type="subcellular location">
    <subcellularLocation>
        <location evidence="1">Cell projection</location>
        <location evidence="1">Cilium</location>
    </subcellularLocation>
</comment>
<feature type="domain" description="CCDC113/CCDC96 coiled-coil" evidence="8">
    <location>
        <begin position="17"/>
        <end position="187"/>
    </location>
</feature>
<organism evidence="9 10">
    <name type="scientific">Kipferlia bialata</name>
    <dbReference type="NCBI Taxonomy" id="797122"/>
    <lineage>
        <taxon>Eukaryota</taxon>
        <taxon>Metamonada</taxon>
        <taxon>Carpediemonas-like organisms</taxon>
        <taxon>Kipferlia</taxon>
    </lineage>
</organism>
<keyword evidence="4" id="KW-0966">Cell projection</keyword>
<evidence type="ECO:0000256" key="3">
    <source>
        <dbReference type="ARBA" id="ARBA00023054"/>
    </source>
</evidence>
<protein>
    <recommendedName>
        <fullName evidence="6">Cilia- and flagella-associated protein 263</fullName>
    </recommendedName>
</protein>
<evidence type="ECO:0000259" key="8">
    <source>
        <dbReference type="Pfam" id="PF13870"/>
    </source>
</evidence>
<dbReference type="OrthoDB" id="10259713at2759"/>
<accession>A0A9K3GM77</accession>
<reference evidence="9 10" key="1">
    <citation type="journal article" date="2018" name="PLoS ONE">
        <title>The draft genome of Kipferlia bialata reveals reductive genome evolution in fornicate parasites.</title>
        <authorList>
            <person name="Tanifuji G."/>
            <person name="Takabayashi S."/>
            <person name="Kume K."/>
            <person name="Takagi M."/>
            <person name="Nakayama T."/>
            <person name="Kamikawa R."/>
            <person name="Inagaki Y."/>
            <person name="Hashimoto T."/>
        </authorList>
    </citation>
    <scope>NUCLEOTIDE SEQUENCE [LARGE SCALE GENOMIC DNA]</scope>
    <source>
        <strain evidence="9">NY0173</strain>
    </source>
</reference>
<evidence type="ECO:0000256" key="5">
    <source>
        <dbReference type="ARBA" id="ARBA00044506"/>
    </source>
</evidence>
<dbReference type="GO" id="GO:0036064">
    <property type="term" value="C:ciliary basal body"/>
    <property type="evidence" value="ECO:0007669"/>
    <property type="project" value="TreeGrafter"/>
</dbReference>
<evidence type="ECO:0000256" key="7">
    <source>
        <dbReference type="SAM" id="Coils"/>
    </source>
</evidence>
<dbReference type="InterPro" id="IPR025254">
    <property type="entry name" value="CCDC113/CCDC96_CC"/>
</dbReference>
<dbReference type="Proteomes" id="UP000265618">
    <property type="component" value="Unassembled WGS sequence"/>
</dbReference>
<evidence type="ECO:0000313" key="9">
    <source>
        <dbReference type="EMBL" id="GIQ88078.1"/>
    </source>
</evidence>
<evidence type="ECO:0000256" key="1">
    <source>
        <dbReference type="ARBA" id="ARBA00004138"/>
    </source>
</evidence>
<name>A0A9K3GM77_9EUKA</name>
<evidence type="ECO:0000256" key="6">
    <source>
        <dbReference type="ARBA" id="ARBA00044798"/>
    </source>
</evidence>
<keyword evidence="3 7" id="KW-0175">Coiled coil</keyword>
<sequence length="199" mass="23324">VSTEKLAEYYQHLLKTQQQNIGTYAAKARNLRRSIRKLQKQVSSGNQNADSLHIIDYDQLKIENHQFLEKIAEKNQELLRLKLTTGNTLLVLSSLKSQLARVLEERRWIEGEIQARHDQTDKLDQSIALGHKQLNQLQGQLSALRFRERSVTSEDQVVDYIGLTALEAHLERVVKEWRRKVEITERMHRQRTGYVDRDE</sequence>
<dbReference type="PANTHER" id="PTHR15654">
    <property type="entry name" value="COILED-COIL DOMAIN-CONTAINING PROTEIN 113-RELATED"/>
    <property type="match status" value="1"/>
</dbReference>
<evidence type="ECO:0000256" key="4">
    <source>
        <dbReference type="ARBA" id="ARBA00023273"/>
    </source>
</evidence>
<dbReference type="InterPro" id="IPR051885">
    <property type="entry name" value="CC_CF"/>
</dbReference>
<dbReference type="Pfam" id="PF13870">
    <property type="entry name" value="CCDC113_CCDC96_CC"/>
    <property type="match status" value="1"/>
</dbReference>
<comment type="similarity">
    <text evidence="5">Belongs to the CFAP263 family.</text>
</comment>